<evidence type="ECO:0000313" key="2">
    <source>
        <dbReference type="EMBL" id="EJK56693.1"/>
    </source>
</evidence>
<feature type="region of interest" description="Disordered" evidence="1">
    <location>
        <begin position="1"/>
        <end position="34"/>
    </location>
</feature>
<name>K0RSE8_THAOC</name>
<sequence>SDASTDSSSDTSSDEESYEAPDEESDACSDNWQGESCGVGESACLPERRGASDPRCRQADVIPTISN</sequence>
<keyword evidence="3" id="KW-1185">Reference proteome</keyword>
<evidence type="ECO:0000313" key="3">
    <source>
        <dbReference type="Proteomes" id="UP000266841"/>
    </source>
</evidence>
<feature type="compositionally biased region" description="Basic and acidic residues" evidence="1">
    <location>
        <begin position="47"/>
        <end position="58"/>
    </location>
</feature>
<protein>
    <submittedName>
        <fullName evidence="2">Uncharacterized protein</fullName>
    </submittedName>
</protein>
<dbReference type="Proteomes" id="UP000266841">
    <property type="component" value="Unassembled WGS sequence"/>
</dbReference>
<accession>K0RSE8</accession>
<dbReference type="AlphaFoldDB" id="K0RSE8"/>
<feature type="region of interest" description="Disordered" evidence="1">
    <location>
        <begin position="47"/>
        <end position="67"/>
    </location>
</feature>
<feature type="non-terminal residue" evidence="2">
    <location>
        <position position="1"/>
    </location>
</feature>
<gene>
    <name evidence="2" type="ORF">THAOC_23371</name>
</gene>
<proteinExistence type="predicted"/>
<feature type="compositionally biased region" description="Acidic residues" evidence="1">
    <location>
        <begin position="12"/>
        <end position="27"/>
    </location>
</feature>
<feature type="compositionally biased region" description="Low complexity" evidence="1">
    <location>
        <begin position="1"/>
        <end position="11"/>
    </location>
</feature>
<evidence type="ECO:0000256" key="1">
    <source>
        <dbReference type="SAM" id="MobiDB-lite"/>
    </source>
</evidence>
<organism evidence="2 3">
    <name type="scientific">Thalassiosira oceanica</name>
    <name type="common">Marine diatom</name>
    <dbReference type="NCBI Taxonomy" id="159749"/>
    <lineage>
        <taxon>Eukaryota</taxon>
        <taxon>Sar</taxon>
        <taxon>Stramenopiles</taxon>
        <taxon>Ochrophyta</taxon>
        <taxon>Bacillariophyta</taxon>
        <taxon>Coscinodiscophyceae</taxon>
        <taxon>Thalassiosirophycidae</taxon>
        <taxon>Thalassiosirales</taxon>
        <taxon>Thalassiosiraceae</taxon>
        <taxon>Thalassiosira</taxon>
    </lineage>
</organism>
<comment type="caution">
    <text evidence="2">The sequence shown here is derived from an EMBL/GenBank/DDBJ whole genome shotgun (WGS) entry which is preliminary data.</text>
</comment>
<reference evidence="2 3" key="1">
    <citation type="journal article" date="2012" name="Genome Biol.">
        <title>Genome and low-iron response of an oceanic diatom adapted to chronic iron limitation.</title>
        <authorList>
            <person name="Lommer M."/>
            <person name="Specht M."/>
            <person name="Roy A.S."/>
            <person name="Kraemer L."/>
            <person name="Andreson R."/>
            <person name="Gutowska M.A."/>
            <person name="Wolf J."/>
            <person name="Bergner S.V."/>
            <person name="Schilhabel M.B."/>
            <person name="Klostermeier U.C."/>
            <person name="Beiko R.G."/>
            <person name="Rosenstiel P."/>
            <person name="Hippler M."/>
            <person name="Laroche J."/>
        </authorList>
    </citation>
    <scope>NUCLEOTIDE SEQUENCE [LARGE SCALE GENOMIC DNA]</scope>
    <source>
        <strain evidence="2 3">CCMP1005</strain>
    </source>
</reference>
<dbReference type="EMBL" id="AGNL01030794">
    <property type="protein sequence ID" value="EJK56693.1"/>
    <property type="molecule type" value="Genomic_DNA"/>
</dbReference>